<organism evidence="2 3">
    <name type="scientific">Pontibacter amylolyticus</name>
    <dbReference type="NCBI Taxonomy" id="1424080"/>
    <lineage>
        <taxon>Bacteria</taxon>
        <taxon>Pseudomonadati</taxon>
        <taxon>Bacteroidota</taxon>
        <taxon>Cytophagia</taxon>
        <taxon>Cytophagales</taxon>
        <taxon>Hymenobacteraceae</taxon>
        <taxon>Pontibacter</taxon>
    </lineage>
</organism>
<feature type="transmembrane region" description="Helical" evidence="1">
    <location>
        <begin position="170"/>
        <end position="192"/>
    </location>
</feature>
<feature type="transmembrane region" description="Helical" evidence="1">
    <location>
        <begin position="43"/>
        <end position="64"/>
    </location>
</feature>
<reference evidence="3" key="1">
    <citation type="journal article" date="2019" name="Int. J. Syst. Evol. Microbiol.">
        <title>The Global Catalogue of Microorganisms (GCM) 10K type strain sequencing project: providing services to taxonomists for standard genome sequencing and annotation.</title>
        <authorList>
            <consortium name="The Broad Institute Genomics Platform"/>
            <consortium name="The Broad Institute Genome Sequencing Center for Infectious Disease"/>
            <person name="Wu L."/>
            <person name="Ma J."/>
        </authorList>
    </citation>
    <scope>NUCLEOTIDE SEQUENCE [LARGE SCALE GENOMIC DNA]</scope>
    <source>
        <strain evidence="3">CGMCC 1.12749</strain>
    </source>
</reference>
<name>A0ABQ1W962_9BACT</name>
<proteinExistence type="predicted"/>
<comment type="caution">
    <text evidence="2">The sequence shown here is derived from an EMBL/GenBank/DDBJ whole genome shotgun (WGS) entry which is preliminary data.</text>
</comment>
<dbReference type="EMBL" id="BMFP01000005">
    <property type="protein sequence ID" value="GGG21499.1"/>
    <property type="molecule type" value="Genomic_DNA"/>
</dbReference>
<dbReference type="Proteomes" id="UP000634043">
    <property type="component" value="Unassembled WGS sequence"/>
</dbReference>
<keyword evidence="3" id="KW-1185">Reference proteome</keyword>
<evidence type="ECO:0000313" key="3">
    <source>
        <dbReference type="Proteomes" id="UP000634043"/>
    </source>
</evidence>
<gene>
    <name evidence="2" type="ORF">GCM10011323_26780</name>
</gene>
<evidence type="ECO:0000256" key="1">
    <source>
        <dbReference type="SAM" id="Phobius"/>
    </source>
</evidence>
<dbReference type="Pfam" id="PF03929">
    <property type="entry name" value="PepSY_TM"/>
    <property type="match status" value="1"/>
</dbReference>
<sequence length="202" mass="22719">MLDIGLSYLSQPNYVSTSTATLVKQKVRTLADRLRNFRTYHRYLGLFMGVFILISSVTGILLGWKKDVDLLQPPTQKGASTDLQQWLPLAELSARSLAGLDSAQAINNNPIDRIEARLDKGIVKTIFKEGSWEVQLDASTGKVLSVARRHSDWIEKIHDGSIISDLFKLISMNVLGLGLLILSVTGFFLWFYPRQIRKIKSE</sequence>
<evidence type="ECO:0008006" key="4">
    <source>
        <dbReference type="Google" id="ProtNLM"/>
    </source>
</evidence>
<keyword evidence="1" id="KW-0472">Membrane</keyword>
<protein>
    <recommendedName>
        <fullName evidence="4">PepSY domain-containing protein</fullName>
    </recommendedName>
</protein>
<dbReference type="InterPro" id="IPR005625">
    <property type="entry name" value="PepSY-ass_TM"/>
</dbReference>
<accession>A0ABQ1W962</accession>
<keyword evidence="1" id="KW-1133">Transmembrane helix</keyword>
<keyword evidence="1" id="KW-0812">Transmembrane</keyword>
<evidence type="ECO:0000313" key="2">
    <source>
        <dbReference type="EMBL" id="GGG21499.1"/>
    </source>
</evidence>